<evidence type="ECO:0000259" key="3">
    <source>
        <dbReference type="Pfam" id="PF22783"/>
    </source>
</evidence>
<feature type="domain" description="Bacterial Ig" evidence="2">
    <location>
        <begin position="446"/>
        <end position="523"/>
    </location>
</feature>
<dbReference type="EMBL" id="JABFTT010000001">
    <property type="protein sequence ID" value="MCE8018720.1"/>
    <property type="molecule type" value="Genomic_DNA"/>
</dbReference>
<evidence type="ECO:0000256" key="1">
    <source>
        <dbReference type="SAM" id="MobiDB-lite"/>
    </source>
</evidence>
<evidence type="ECO:0000259" key="2">
    <source>
        <dbReference type="Pfam" id="PF17936"/>
    </source>
</evidence>
<feature type="region of interest" description="Disordered" evidence="1">
    <location>
        <begin position="509"/>
        <end position="532"/>
    </location>
</feature>
<dbReference type="RefSeq" id="WP_234272097.1">
    <property type="nucleotide sequence ID" value="NZ_JABFTT010000001.1"/>
</dbReference>
<dbReference type="Gene3D" id="2.60.40.10">
    <property type="entry name" value="Immunoglobulins"/>
    <property type="match status" value="4"/>
</dbReference>
<evidence type="ECO:0000313" key="5">
    <source>
        <dbReference type="Proteomes" id="UP001320122"/>
    </source>
</evidence>
<dbReference type="InterPro" id="IPR010221">
    <property type="entry name" value="VCBS_dom"/>
</dbReference>
<dbReference type="Pfam" id="PF17936">
    <property type="entry name" value="Big_6"/>
    <property type="match status" value="4"/>
</dbReference>
<name>A0ABS9A9X6_9GAMM</name>
<sequence>MSITVKISLLNEDVTADAAWEVMGDLIVERPSNILLNLHPDEVTSLIREGDDLVVTLADGRTLRIVDFYIDEGEGHSELYLVDENDGVLWLDLSPAGPDGLVMAQYVPQGELAGFEMLTAAQEEAGFLPGALLLGGAIAGVAIAAGSSSSGDSSPGPREPGESDNAVVDKPEIGSATNLFDDNGDPIGTEISGTAEPGVSVEVRDAEGALVDSVDTDAEGNWSLVVEPALSDGEEYTIVAVDEDGNVSDPVTVVGDTTPPETPTVNSLENVLDDSATLLVGTELSGTAEPGTVVEVRARDGSVLGEVSVEEDGSWRLLIEPALEPDVEYDVVAVDSHGNVSPPTVVEYSGDALSPAPMTPPTIDDYAEDGSEISGSAEPGSEVTVSRDGEVLGTGIADADGQFTIELDPPVSEGEEIVVEAVRPDTGVSESASDTVPAGIGPMTPPTIDDYAEDGSEISGSAEPGSEVTVSRDGEVLGTGIADADGQFTIELDSPVSEGEEIVVEAARPGTDVSESVTGTVPDGIGVEDGPLPPTLTLANDTGIEGDGITSDGSVEVGGLVAGATWEYSLDGGENWIVGEGNGFVLEAGEYADGQVRVRQTDEAGTTSAEGTLGEVAIVDLSAADDNAVLDMGEPTVVVHPPQTEENVQVLGLLEGGEGDITGMALNVSEDHAGDVVIEIQQTALVAVADAFILEIYDAEGRLVYAAATENSLVGDVAGLEVLGLLGDDTLTATVTGLPAGEYSVVVRNGESALEQLVDGLTLEELGEAGVVLGPDNQDLVLGAIEGALGPVLGPIVTGILEPVLDTTTTLGAGELVGILTSGLDALGMSAAVDEVLDAVAEALLSNTLTLLQFTDITTRLTEYSFDTNQPVEGNVITGDADGAGEDQLVPGSVVAQVTNSAGESVDVPAEGSVELAGLHGVLTLFADGSYHYAAYGDRASVGEVEVFTYTVSDGSNTAEATLSIEIQGTPLPELNPADDTVTLDMGTQAAVVHSPEVEGNVQVLGLLEGGSGGIVGMPLSVAEGYTGEVMLQVNQTALAAVADGYLIEILDASGNRVFAATTPDSPLIGDVAGIGLLGLIGDDTLAVTVPGLAPGDYTVVVRNDQSAIADLLTGMSLDELGESGVILGPDNQELILDAVSDALGGLGGPVRGVLELALNTLNGTGVGGLVDVLTDTLGALGLTGLLDDVIDAVAVALVSNTLTLLQSTTVEATLTEYRFEGDTAVSGNVITGEGEGNVEDELPRGSVVTEVANSEGESVTVLGSGAAGVTLVGLYGVLTIHEDGGYTYSATGARAGLGQEERFTYTVSDGIGTATAELIIHIDGQGAAGDIAFADVQFEHATLTGSEVEEAVNYGWLLGIGGVVVPAPGNNLVSEILQVEAGTTQDVVLTVNGGDLLSLGGGMTLFVEVRDENGSWQNYQTLSSERLIGLLGIGGDGEFVLTDLAEGDYRIRMEVDTGLASALGSVSAGFRSTVTLLDQFELAGTSEAVGNLLENDVLRGDDFTLSVSLDGDEFLDTAGGATLSGQYGELTVSADGSYVYVPNSDLGHFTEPLSESFTYRLAYPDGTVEEAQLTLFVRPSGAGVEDVESAALLLEPDGGEVGLLALSGDVEMALASEDEQGDVFALGDIETIELSDSDDSLTIQGEAMEDALNAEVVSEAGGGPSSFDGLAYYHTFEDLTLQVRESANLEVS</sequence>
<dbReference type="Pfam" id="PF22783">
    <property type="entry name" value="BapA_N"/>
    <property type="match status" value="1"/>
</dbReference>
<reference evidence="4 5" key="1">
    <citation type="journal article" date="2021" name="Front. Microbiol.">
        <title>Aerobic Denitrification and Heterotrophic Sulfur Oxidation in the Genus Halomonas Revealed by Six Novel Species Characterizations and Genome-Based Analysis.</title>
        <authorList>
            <person name="Wang L."/>
            <person name="Shao Z."/>
        </authorList>
    </citation>
    <scope>NUCLEOTIDE SEQUENCE [LARGE SCALE GENOMIC DNA]</scope>
    <source>
        <strain evidence="4 5">MCCC 1A11036</strain>
    </source>
</reference>
<accession>A0ABS9A9X6</accession>
<feature type="region of interest" description="Disordered" evidence="1">
    <location>
        <begin position="146"/>
        <end position="169"/>
    </location>
</feature>
<gene>
    <name evidence="4" type="ORF">HOP51_01115</name>
</gene>
<keyword evidence="5" id="KW-1185">Reference proteome</keyword>
<dbReference type="NCBIfam" id="NF045619">
    <property type="entry name" value="adhes_GNV_Cterm"/>
    <property type="match status" value="1"/>
</dbReference>
<dbReference type="PROSITE" id="PS50890">
    <property type="entry name" value="PUA"/>
    <property type="match status" value="1"/>
</dbReference>
<dbReference type="InterPro" id="IPR055014">
    <property type="entry name" value="BapA_Bap-like_C"/>
</dbReference>
<feature type="domain" description="Bacterial Ig" evidence="2">
    <location>
        <begin position="281"/>
        <end position="347"/>
    </location>
</feature>
<comment type="caution">
    <text evidence="4">The sequence shown here is derived from an EMBL/GenBank/DDBJ whole genome shotgun (WGS) entry which is preliminary data.</text>
</comment>
<dbReference type="InterPro" id="IPR041498">
    <property type="entry name" value="Big_6"/>
</dbReference>
<feature type="domain" description="Bacterial Ig" evidence="2">
    <location>
        <begin position="188"/>
        <end position="254"/>
    </location>
</feature>
<evidence type="ECO:0000313" key="4">
    <source>
        <dbReference type="EMBL" id="MCE8018720.1"/>
    </source>
</evidence>
<dbReference type="Proteomes" id="UP001320122">
    <property type="component" value="Unassembled WGS sequence"/>
</dbReference>
<proteinExistence type="predicted"/>
<protein>
    <submittedName>
        <fullName evidence="4">BapA prefix-like domain-containing protein</fullName>
    </submittedName>
</protein>
<feature type="compositionally biased region" description="Low complexity" evidence="1">
    <location>
        <begin position="146"/>
        <end position="156"/>
    </location>
</feature>
<dbReference type="InterPro" id="IPR013783">
    <property type="entry name" value="Ig-like_fold"/>
</dbReference>
<dbReference type="NCBIfam" id="NF033677">
    <property type="entry name" value="biofilm_BapA_N"/>
    <property type="match status" value="1"/>
</dbReference>
<organism evidence="4 5">
    <name type="scientific">Billgrantia zhangzhouensis</name>
    <dbReference type="NCBI Taxonomy" id="2733481"/>
    <lineage>
        <taxon>Bacteria</taxon>
        <taxon>Pseudomonadati</taxon>
        <taxon>Pseudomonadota</taxon>
        <taxon>Gammaproteobacteria</taxon>
        <taxon>Oceanospirillales</taxon>
        <taxon>Halomonadaceae</taxon>
        <taxon>Billgrantia</taxon>
    </lineage>
</organism>
<dbReference type="NCBIfam" id="TIGR01965">
    <property type="entry name" value="VCBS_repeat"/>
    <property type="match status" value="1"/>
</dbReference>
<feature type="domain" description="Biofilm-associated protein BapA-like prefix-like" evidence="3">
    <location>
        <begin position="25"/>
        <end position="94"/>
    </location>
</feature>
<feature type="region of interest" description="Disordered" evidence="1">
    <location>
        <begin position="425"/>
        <end position="444"/>
    </location>
</feature>
<feature type="domain" description="Bacterial Ig" evidence="2">
    <location>
        <begin position="360"/>
        <end position="437"/>
    </location>
</feature>
<dbReference type="InterPro" id="IPR048051">
    <property type="entry name" value="BapA-like_prefix-like"/>
</dbReference>